<feature type="domain" description="F-box" evidence="1">
    <location>
        <begin position="1"/>
        <end position="32"/>
    </location>
</feature>
<evidence type="ECO:0000313" key="3">
    <source>
        <dbReference type="WBParaSite" id="SPAL_0000810900.1"/>
    </source>
</evidence>
<dbReference type="InterPro" id="IPR001810">
    <property type="entry name" value="F-box_dom"/>
</dbReference>
<accession>A0A0N5BQE4</accession>
<evidence type="ECO:0000259" key="1">
    <source>
        <dbReference type="PROSITE" id="PS50181"/>
    </source>
</evidence>
<reference evidence="3" key="1">
    <citation type="submission" date="2017-02" db="UniProtKB">
        <authorList>
            <consortium name="WormBaseParasite"/>
        </authorList>
    </citation>
    <scope>IDENTIFICATION</scope>
</reference>
<keyword evidence="2" id="KW-1185">Reference proteome</keyword>
<organism evidence="2 3">
    <name type="scientific">Strongyloides papillosus</name>
    <name type="common">Intestinal threadworm</name>
    <dbReference type="NCBI Taxonomy" id="174720"/>
    <lineage>
        <taxon>Eukaryota</taxon>
        <taxon>Metazoa</taxon>
        <taxon>Ecdysozoa</taxon>
        <taxon>Nematoda</taxon>
        <taxon>Chromadorea</taxon>
        <taxon>Rhabditida</taxon>
        <taxon>Tylenchina</taxon>
        <taxon>Panagrolaimomorpha</taxon>
        <taxon>Strongyloidoidea</taxon>
        <taxon>Strongyloididae</taxon>
        <taxon>Strongyloides</taxon>
    </lineage>
</organism>
<proteinExistence type="predicted"/>
<dbReference type="WBParaSite" id="SPAL_0000810900.1">
    <property type="protein sequence ID" value="SPAL_0000810900.1"/>
    <property type="gene ID" value="SPAL_0000810900"/>
</dbReference>
<dbReference type="AlphaFoldDB" id="A0A0N5BQE4"/>
<name>A0A0N5BQE4_STREA</name>
<dbReference type="PROSITE" id="PS50181">
    <property type="entry name" value="FBOX"/>
    <property type="match status" value="1"/>
</dbReference>
<dbReference type="Proteomes" id="UP000046392">
    <property type="component" value="Unplaced"/>
</dbReference>
<protein>
    <submittedName>
        <fullName evidence="3">F-box domain-containing protein</fullName>
    </submittedName>
</protein>
<sequence length="294" mass="34541">MDFVSLPDQFKLPILKKLNWRDLNNLKLVCRKPKVEYLKIFYDENKIFGADYSPMYFEIIEGHMVPHNINFNDDREYEIFLKDKDFTELKRLVFENVISGEIIDVKNNRLFNGNIRLFPHYSISLSNRTSKILQIMISRFYELRIPYNGNLLRKESLRKFGLFEKDGSHLIIKKIAIDNITGDPMLEYGNILTASSRHISIQIADQLCELSFLDFKNRCGTEGFILGIDWEGESGVLEENFYRELYDKIKLSINSVKDLDITDYPRLVSLNCSKCSRKHTNFIDYQKNIFIGIS</sequence>
<evidence type="ECO:0000313" key="2">
    <source>
        <dbReference type="Proteomes" id="UP000046392"/>
    </source>
</evidence>